<feature type="region of interest" description="Disordered" evidence="1">
    <location>
        <begin position="49"/>
        <end position="73"/>
    </location>
</feature>
<comment type="caution">
    <text evidence="3">The sequence shown here is derived from an EMBL/GenBank/DDBJ whole genome shotgun (WGS) entry which is preliminary data.</text>
</comment>
<accession>A0A367YZ44</accession>
<keyword evidence="4" id="KW-1185">Reference proteome</keyword>
<feature type="transmembrane region" description="Helical" evidence="2">
    <location>
        <begin position="25"/>
        <end position="44"/>
    </location>
</feature>
<protein>
    <submittedName>
        <fullName evidence="3">Uncharacterized protein</fullName>
    </submittedName>
</protein>
<dbReference type="Proteomes" id="UP000252770">
    <property type="component" value="Unassembled WGS sequence"/>
</dbReference>
<name>A0A367YZ44_9ACTN</name>
<keyword evidence="2" id="KW-1133">Transmembrane helix</keyword>
<keyword evidence="2" id="KW-0812">Transmembrane</keyword>
<reference evidence="3 4" key="1">
    <citation type="submission" date="2018-07" db="EMBL/GenBank/DDBJ databases">
        <title>Desertimonas flava gen. nov. sp. nov.</title>
        <authorList>
            <person name="Liu S."/>
        </authorList>
    </citation>
    <scope>NUCLEOTIDE SEQUENCE [LARGE SCALE GENOMIC DNA]</scope>
    <source>
        <strain evidence="3 4">16Sb5-5</strain>
    </source>
</reference>
<evidence type="ECO:0000313" key="4">
    <source>
        <dbReference type="Proteomes" id="UP000252770"/>
    </source>
</evidence>
<proteinExistence type="predicted"/>
<gene>
    <name evidence="3" type="ORF">DT076_01190</name>
</gene>
<organism evidence="3 4">
    <name type="scientific">Desertihabitans brevis</name>
    <dbReference type="NCBI Taxonomy" id="2268447"/>
    <lineage>
        <taxon>Bacteria</taxon>
        <taxon>Bacillati</taxon>
        <taxon>Actinomycetota</taxon>
        <taxon>Actinomycetes</taxon>
        <taxon>Propionibacteriales</taxon>
        <taxon>Propionibacteriaceae</taxon>
        <taxon>Desertihabitans</taxon>
    </lineage>
</organism>
<keyword evidence="2" id="KW-0472">Membrane</keyword>
<evidence type="ECO:0000256" key="1">
    <source>
        <dbReference type="SAM" id="MobiDB-lite"/>
    </source>
</evidence>
<evidence type="ECO:0000256" key="2">
    <source>
        <dbReference type="SAM" id="Phobius"/>
    </source>
</evidence>
<dbReference type="AlphaFoldDB" id="A0A367YZ44"/>
<evidence type="ECO:0000313" key="3">
    <source>
        <dbReference type="EMBL" id="RCK71114.1"/>
    </source>
</evidence>
<dbReference type="RefSeq" id="WP_114124817.1">
    <property type="nucleotide sequence ID" value="NZ_QOUI01000001.1"/>
</dbReference>
<sequence>MNRTIVHLLALTAVALTVAVGTTGAAASAGGVALAVLAGAVLLTRRHLFDSGSRGPKPEPVPVRVRVDGRRPR</sequence>
<dbReference type="EMBL" id="QOUI01000001">
    <property type="protein sequence ID" value="RCK71114.1"/>
    <property type="molecule type" value="Genomic_DNA"/>
</dbReference>